<reference evidence="6 7" key="1">
    <citation type="submission" date="2020-08" db="EMBL/GenBank/DDBJ databases">
        <title>Genomic Encyclopedia of Type Strains, Phase IV (KMG-V): Genome sequencing to study the core and pangenomes of soil and plant-associated prokaryotes.</title>
        <authorList>
            <person name="Whitman W."/>
        </authorList>
    </citation>
    <scope>NUCLEOTIDE SEQUENCE [LARGE SCALE GENOMIC DNA]</scope>
    <source>
        <strain evidence="6 7">ANJLi2</strain>
    </source>
</reference>
<dbReference type="InterPro" id="IPR050739">
    <property type="entry name" value="MFP"/>
</dbReference>
<evidence type="ECO:0000313" key="6">
    <source>
        <dbReference type="EMBL" id="MBB6109214.1"/>
    </source>
</evidence>
<evidence type="ECO:0000256" key="3">
    <source>
        <dbReference type="ARBA" id="ARBA00022989"/>
    </source>
</evidence>
<gene>
    <name evidence="6" type="ORF">HDF23_001957</name>
</gene>
<keyword evidence="4 5" id="KW-0472">Membrane</keyword>
<keyword evidence="6" id="KW-0282">Flagellum</keyword>
<proteinExistence type="predicted"/>
<protein>
    <submittedName>
        <fullName evidence="6">Flagellar biosynthesis chaperone FliJ</fullName>
    </submittedName>
</protein>
<evidence type="ECO:0000256" key="2">
    <source>
        <dbReference type="ARBA" id="ARBA00022692"/>
    </source>
</evidence>
<evidence type="ECO:0000256" key="5">
    <source>
        <dbReference type="SAM" id="Phobius"/>
    </source>
</evidence>
<evidence type="ECO:0000256" key="4">
    <source>
        <dbReference type="ARBA" id="ARBA00023136"/>
    </source>
</evidence>
<organism evidence="6 7">
    <name type="scientific">Mucilaginibacter lappiensis</name>
    <dbReference type="NCBI Taxonomy" id="354630"/>
    <lineage>
        <taxon>Bacteria</taxon>
        <taxon>Pseudomonadati</taxon>
        <taxon>Bacteroidota</taxon>
        <taxon>Sphingobacteriia</taxon>
        <taxon>Sphingobacteriales</taxon>
        <taxon>Sphingobacteriaceae</taxon>
        <taxon>Mucilaginibacter</taxon>
    </lineage>
</organism>
<comment type="caution">
    <text evidence="6">The sequence shown here is derived from an EMBL/GenBank/DDBJ whole genome shotgun (WGS) entry which is preliminary data.</text>
</comment>
<dbReference type="Proteomes" id="UP000541583">
    <property type="component" value="Unassembled WGS sequence"/>
</dbReference>
<keyword evidence="3 5" id="KW-1133">Transmembrane helix</keyword>
<comment type="subcellular location">
    <subcellularLocation>
        <location evidence="1">Membrane</location>
        <topology evidence="1">Single-pass membrane protein</topology>
    </subcellularLocation>
</comment>
<keyword evidence="7" id="KW-1185">Reference proteome</keyword>
<keyword evidence="6" id="KW-0966">Cell projection</keyword>
<dbReference type="PANTHER" id="PTHR30386:SF26">
    <property type="entry name" value="TRANSPORT PROTEIN COMB"/>
    <property type="match status" value="1"/>
</dbReference>
<feature type="transmembrane region" description="Helical" evidence="5">
    <location>
        <begin position="29"/>
        <end position="51"/>
    </location>
</feature>
<evidence type="ECO:0000313" key="7">
    <source>
        <dbReference type="Proteomes" id="UP000541583"/>
    </source>
</evidence>
<dbReference type="EMBL" id="JACHCB010000003">
    <property type="protein sequence ID" value="MBB6109214.1"/>
    <property type="molecule type" value="Genomic_DNA"/>
</dbReference>
<sequence length="441" mass="50991">MPDTSIDKTLNSERTEEVTAIIERMPTRFGFYVLLIVLGLTCLLFAFGFLIKYPEVLSGQVTVTTRQAPIRLTSPGSGRIQLLHDNDGTINADEYIAVLHNAADTKDVILIDKLLKKIEIHAPDYNAYRHFFPENVSLGEMSNVYYTFLNNLYQYLDYYHEKLFDKQKDILKKLTVSQRQSYNELCEEYARLKNKYDLALKSYKRDSILFGEKVTTIAEFEKSKMSLINSEQEFKSLNVQLSNNRYGIEDADNKIQQLVIQRFEKDRQLQVDLLNSYYEIRESIRQWEHKYVFISPVNGKIEFLSFWKNGDYIQTGQEIFSVIPKGSSIIGQMLLPNQGAGKVHVGQEVIVKLDDYPYEEYGSIHGVVRRISAVTNKQTPPLNSLQQMNTYMVTLEFPNGLKTNYGSILNFHFEAKGTAEIITHKKKLIERLFGNLKYNVK</sequence>
<evidence type="ECO:0000256" key="1">
    <source>
        <dbReference type="ARBA" id="ARBA00004167"/>
    </source>
</evidence>
<keyword evidence="2 5" id="KW-0812">Transmembrane</keyword>
<dbReference type="RefSeq" id="WP_076372697.1">
    <property type="nucleotide sequence ID" value="NZ_FTMG01000003.1"/>
</dbReference>
<dbReference type="Gene3D" id="2.40.30.170">
    <property type="match status" value="1"/>
</dbReference>
<keyword evidence="6" id="KW-0969">Cilium</keyword>
<name>A0ABR6PJ23_9SPHI</name>
<dbReference type="PRINTS" id="PR01490">
    <property type="entry name" value="RTXTOXIND"/>
</dbReference>
<accession>A0ABR6PJ23</accession>
<dbReference type="PANTHER" id="PTHR30386">
    <property type="entry name" value="MEMBRANE FUSION SUBUNIT OF EMRAB-TOLC MULTIDRUG EFFLUX PUMP"/>
    <property type="match status" value="1"/>
</dbReference>